<proteinExistence type="predicted"/>
<reference evidence="1 2" key="1">
    <citation type="journal article" date="2013" name="Nat. Genet.">
        <title>The high-quality draft genome of peach (Prunus persica) identifies unique patterns of genetic diversity, domestication and genome evolution.</title>
        <authorList>
            <consortium name="International Peach Genome Initiative"/>
            <person name="Verde I."/>
            <person name="Abbott A.G."/>
            <person name="Scalabrin S."/>
            <person name="Jung S."/>
            <person name="Shu S."/>
            <person name="Marroni F."/>
            <person name="Zhebentyayeva T."/>
            <person name="Dettori M.T."/>
            <person name="Grimwood J."/>
            <person name="Cattonaro F."/>
            <person name="Zuccolo A."/>
            <person name="Rossini L."/>
            <person name="Jenkins J."/>
            <person name="Vendramin E."/>
            <person name="Meisel L.A."/>
            <person name="Decroocq V."/>
            <person name="Sosinski B."/>
            <person name="Prochnik S."/>
            <person name="Mitros T."/>
            <person name="Policriti A."/>
            <person name="Cipriani G."/>
            <person name="Dondini L."/>
            <person name="Ficklin S."/>
            <person name="Goodstein D.M."/>
            <person name="Xuan P."/>
            <person name="Del Fabbro C."/>
            <person name="Aramini V."/>
            <person name="Copetti D."/>
            <person name="Gonzalez S."/>
            <person name="Horner D.S."/>
            <person name="Falchi R."/>
            <person name="Lucas S."/>
            <person name="Mica E."/>
            <person name="Maldonado J."/>
            <person name="Lazzari B."/>
            <person name="Bielenberg D."/>
            <person name="Pirona R."/>
            <person name="Miculan M."/>
            <person name="Barakat A."/>
            <person name="Testolin R."/>
            <person name="Stella A."/>
            <person name="Tartarini S."/>
            <person name="Tonutti P."/>
            <person name="Arus P."/>
            <person name="Orellana A."/>
            <person name="Wells C."/>
            <person name="Main D."/>
            <person name="Vizzotto G."/>
            <person name="Silva H."/>
            <person name="Salamini F."/>
            <person name="Schmutz J."/>
            <person name="Morgante M."/>
            <person name="Rokhsar D.S."/>
        </authorList>
    </citation>
    <scope>NUCLEOTIDE SEQUENCE [LARGE SCALE GENOMIC DNA]</scope>
    <source>
        <strain evidence="2">cv. Nemared</strain>
    </source>
</reference>
<evidence type="ECO:0000313" key="2">
    <source>
        <dbReference type="Proteomes" id="UP000006882"/>
    </source>
</evidence>
<gene>
    <name evidence="1" type="ORF">PRUPE_6G167900</name>
</gene>
<dbReference type="AlphaFoldDB" id="A0A251NRI3"/>
<sequence length="76" mass="8612">MLVPLKTDVYEMDVWFWECRIFLDPWFDHMSLMQLWLLPDSRRLVSSGVFTNSCSSGCHGGAHLGGLFGNGNDDDS</sequence>
<evidence type="ECO:0000313" key="1">
    <source>
        <dbReference type="EMBL" id="ONI01929.1"/>
    </source>
</evidence>
<dbReference type="Proteomes" id="UP000006882">
    <property type="component" value="Chromosome G6"/>
</dbReference>
<organism evidence="1 2">
    <name type="scientific">Prunus persica</name>
    <name type="common">Peach</name>
    <name type="synonym">Amygdalus persica</name>
    <dbReference type="NCBI Taxonomy" id="3760"/>
    <lineage>
        <taxon>Eukaryota</taxon>
        <taxon>Viridiplantae</taxon>
        <taxon>Streptophyta</taxon>
        <taxon>Embryophyta</taxon>
        <taxon>Tracheophyta</taxon>
        <taxon>Spermatophyta</taxon>
        <taxon>Magnoliopsida</taxon>
        <taxon>eudicotyledons</taxon>
        <taxon>Gunneridae</taxon>
        <taxon>Pentapetalae</taxon>
        <taxon>rosids</taxon>
        <taxon>fabids</taxon>
        <taxon>Rosales</taxon>
        <taxon>Rosaceae</taxon>
        <taxon>Amygdaloideae</taxon>
        <taxon>Amygdaleae</taxon>
        <taxon>Prunus</taxon>
    </lineage>
</organism>
<name>A0A251NRI3_PRUPE</name>
<accession>A0A251NRI3</accession>
<dbReference type="EMBL" id="CM007656">
    <property type="protein sequence ID" value="ONI01929.1"/>
    <property type="molecule type" value="Genomic_DNA"/>
</dbReference>
<keyword evidence="2" id="KW-1185">Reference proteome</keyword>
<dbReference type="Gramene" id="ONI01929">
    <property type="protein sequence ID" value="ONI01929"/>
    <property type="gene ID" value="PRUPE_6G167900"/>
</dbReference>
<protein>
    <submittedName>
        <fullName evidence="1">Uncharacterized protein</fullName>
    </submittedName>
</protein>